<comment type="caution">
    <text evidence="1">The sequence shown here is derived from an EMBL/GenBank/DDBJ whole genome shotgun (WGS) entry which is preliminary data.</text>
</comment>
<evidence type="ECO:0008006" key="3">
    <source>
        <dbReference type="Google" id="ProtNLM"/>
    </source>
</evidence>
<gene>
    <name evidence="1" type="ORF">GCM10023340_15500</name>
</gene>
<evidence type="ECO:0000313" key="2">
    <source>
        <dbReference type="Proteomes" id="UP001500221"/>
    </source>
</evidence>
<proteinExistence type="predicted"/>
<dbReference type="EMBL" id="BAABKG010000002">
    <property type="protein sequence ID" value="GAA5145709.1"/>
    <property type="molecule type" value="Genomic_DNA"/>
</dbReference>
<reference evidence="2" key="1">
    <citation type="journal article" date="2019" name="Int. J. Syst. Evol. Microbiol.">
        <title>The Global Catalogue of Microorganisms (GCM) 10K type strain sequencing project: providing services to taxonomists for standard genome sequencing and annotation.</title>
        <authorList>
            <consortium name="The Broad Institute Genomics Platform"/>
            <consortium name="The Broad Institute Genome Sequencing Center for Infectious Disease"/>
            <person name="Wu L."/>
            <person name="Ma J."/>
        </authorList>
    </citation>
    <scope>NUCLEOTIDE SEQUENCE [LARGE SCALE GENOMIC DNA]</scope>
    <source>
        <strain evidence="2">JCM 18459</strain>
    </source>
</reference>
<protein>
    <recommendedName>
        <fullName evidence="3">Ricin B lectin domain-containing protein</fullName>
    </recommendedName>
</protein>
<accession>A0ABP9PFF7</accession>
<dbReference type="Proteomes" id="UP001500221">
    <property type="component" value="Unassembled WGS sequence"/>
</dbReference>
<keyword evidence="2" id="KW-1185">Reference proteome</keyword>
<name>A0ABP9PFF7_9ACTN</name>
<organism evidence="1 2">
    <name type="scientific">Nocardioides marinquilinus</name>
    <dbReference type="NCBI Taxonomy" id="1210400"/>
    <lineage>
        <taxon>Bacteria</taxon>
        <taxon>Bacillati</taxon>
        <taxon>Actinomycetota</taxon>
        <taxon>Actinomycetes</taxon>
        <taxon>Propionibacteriales</taxon>
        <taxon>Nocardioidaceae</taxon>
        <taxon>Nocardioides</taxon>
    </lineage>
</organism>
<sequence length="176" mass="19261">MGLLVATPSPAVVPSDEAVTDAVTVAAAPSAPPRPEWNDGAEVSAEKFLEIALSNRCVWWNKRNQQQTPIAAACFEADGDQIFVRDYLRDGRAAVAWWQIETRKGQTKRIGGCLNRHGSGTASVCNKNFDEDDVIYLRTGVWRRQPLRRDNLVLGLGCWLSVSSGALYPPGCGDLF</sequence>
<evidence type="ECO:0000313" key="1">
    <source>
        <dbReference type="EMBL" id="GAA5145709.1"/>
    </source>
</evidence>